<dbReference type="EMBL" id="GISG01158022">
    <property type="protein sequence ID" value="MBA4649019.1"/>
    <property type="molecule type" value="Transcribed_RNA"/>
</dbReference>
<sequence length="132" mass="14594">MNLMNADRIFATWVFANFLSIGTLDIQVATHVSSSETCFSMLSMVNSSCLFSASKHSISFKASMFSISRLSFFFRSSSILSSFSRVIFLISSQWASFFSPFSPMILRSCFKSASETALASCKNSFSLRSSST</sequence>
<reference evidence="1" key="2">
    <citation type="submission" date="2020-07" db="EMBL/GenBank/DDBJ databases">
        <authorList>
            <person name="Vera ALvarez R."/>
            <person name="Arias-Moreno D.M."/>
            <person name="Jimenez-Jacinto V."/>
            <person name="Jimenez-Bremont J.F."/>
            <person name="Swaminathan K."/>
            <person name="Moose S.P."/>
            <person name="Guerrero-Gonzalez M.L."/>
            <person name="Marino-Ramirez L."/>
            <person name="Landsman D."/>
            <person name="Rodriguez-Kessler M."/>
            <person name="Delgado-Sanchez P."/>
        </authorList>
    </citation>
    <scope>NUCLEOTIDE SEQUENCE</scope>
    <source>
        <tissue evidence="1">Cladode</tissue>
    </source>
</reference>
<evidence type="ECO:0000313" key="1">
    <source>
        <dbReference type="EMBL" id="MBA4649020.1"/>
    </source>
</evidence>
<reference evidence="1" key="1">
    <citation type="journal article" date="2013" name="J. Plant Res.">
        <title>Effect of fungi and light on seed germination of three Opuntia species from semiarid lands of central Mexico.</title>
        <authorList>
            <person name="Delgado-Sanchez P."/>
            <person name="Jimenez-Bremont J.F."/>
            <person name="Guerrero-Gonzalez Mde L."/>
            <person name="Flores J."/>
        </authorList>
    </citation>
    <scope>NUCLEOTIDE SEQUENCE</scope>
    <source>
        <tissue evidence="1">Cladode</tissue>
    </source>
</reference>
<accession>A0A7C9DQ64</accession>
<organism evidence="1">
    <name type="scientific">Opuntia streptacantha</name>
    <name type="common">Prickly pear cactus</name>
    <name type="synonym">Opuntia cardona</name>
    <dbReference type="NCBI Taxonomy" id="393608"/>
    <lineage>
        <taxon>Eukaryota</taxon>
        <taxon>Viridiplantae</taxon>
        <taxon>Streptophyta</taxon>
        <taxon>Embryophyta</taxon>
        <taxon>Tracheophyta</taxon>
        <taxon>Spermatophyta</taxon>
        <taxon>Magnoliopsida</taxon>
        <taxon>eudicotyledons</taxon>
        <taxon>Gunneridae</taxon>
        <taxon>Pentapetalae</taxon>
        <taxon>Caryophyllales</taxon>
        <taxon>Cactineae</taxon>
        <taxon>Cactaceae</taxon>
        <taxon>Opuntioideae</taxon>
        <taxon>Opuntia</taxon>
    </lineage>
</organism>
<dbReference type="EMBL" id="GISG01158023">
    <property type="protein sequence ID" value="MBA4649020.1"/>
    <property type="molecule type" value="Transcribed_RNA"/>
</dbReference>
<dbReference type="AlphaFoldDB" id="A0A7C9DQ64"/>
<name>A0A7C9DQ64_OPUST</name>
<proteinExistence type="predicted"/>
<protein>
    <submittedName>
        <fullName evidence="1">Uncharacterized protein</fullName>
    </submittedName>
</protein>